<name>A0AAP2CSD1_9RHOB</name>
<evidence type="ECO:0000256" key="8">
    <source>
        <dbReference type="SAM" id="MobiDB-lite"/>
    </source>
</evidence>
<dbReference type="PANTHER" id="PTHR12137:SF54">
    <property type="entry name" value="CARBOHYDRATE SULFOTRANSFERASE"/>
    <property type="match status" value="1"/>
</dbReference>
<dbReference type="Proteomes" id="UP001315686">
    <property type="component" value="Unassembled WGS sequence"/>
</dbReference>
<dbReference type="InterPro" id="IPR027417">
    <property type="entry name" value="P-loop_NTPase"/>
</dbReference>
<reference evidence="9 10" key="1">
    <citation type="journal article" date="2021" name="Arch. Microbiol.">
        <title>Harenicola maris gen. nov., sp. nov. isolated from the Sea of Japan shallow sediments.</title>
        <authorList>
            <person name="Romanenko L.A."/>
            <person name="Kurilenko V.V."/>
            <person name="Chernysheva N.Y."/>
            <person name="Tekutyeva L.A."/>
            <person name="Velansky P.V."/>
            <person name="Svetashev V.I."/>
            <person name="Isaeva M.P."/>
        </authorList>
    </citation>
    <scope>NUCLEOTIDE SEQUENCE [LARGE SCALE GENOMIC DNA]</scope>
    <source>
        <strain evidence="9 10">KMM 3653</strain>
    </source>
</reference>
<feature type="region of interest" description="Disordered" evidence="8">
    <location>
        <begin position="179"/>
        <end position="199"/>
    </location>
</feature>
<proteinExistence type="predicted"/>
<keyword evidence="4" id="KW-1133">Transmembrane helix</keyword>
<keyword evidence="2" id="KW-0808">Transferase</keyword>
<evidence type="ECO:0000256" key="2">
    <source>
        <dbReference type="ARBA" id="ARBA00022679"/>
    </source>
</evidence>
<keyword evidence="6" id="KW-0472">Membrane</keyword>
<organism evidence="9 10">
    <name type="scientific">Harenicola maris</name>
    <dbReference type="NCBI Taxonomy" id="2841044"/>
    <lineage>
        <taxon>Bacteria</taxon>
        <taxon>Pseudomonadati</taxon>
        <taxon>Pseudomonadota</taxon>
        <taxon>Alphaproteobacteria</taxon>
        <taxon>Rhodobacterales</taxon>
        <taxon>Paracoccaceae</taxon>
        <taxon>Harenicola</taxon>
    </lineage>
</organism>
<dbReference type="InterPro" id="IPR005331">
    <property type="entry name" value="Sulfotransferase"/>
</dbReference>
<sequence>MVVVCKKAGLAYFSIPKCACSSLKIFFHEVETGKTWRETKKEYIARNEPKTIHEEYPPEPATQDLWDRVEGYDKICVVRGPVSRLLSCYNNKVVEEKVLSRPVVRSRLVAAGLPHQPDFETFVDNLDGYQEISKSIARHSQPLEHWLGSDADRFTKIFSMKGLSEFGDWMKQRVADVPELRHSNRSKGGTKPAQIDPAVRQRIKSRYASDIEVYGPWL</sequence>
<dbReference type="PANTHER" id="PTHR12137">
    <property type="entry name" value="CARBOHYDRATE SULFOTRANSFERASE"/>
    <property type="match status" value="1"/>
</dbReference>
<evidence type="ECO:0000313" key="10">
    <source>
        <dbReference type="Proteomes" id="UP001315686"/>
    </source>
</evidence>
<keyword evidence="5" id="KW-0333">Golgi apparatus</keyword>
<gene>
    <name evidence="9" type="ORF">IV417_18920</name>
</gene>
<dbReference type="GO" id="GO:0016051">
    <property type="term" value="P:carbohydrate biosynthetic process"/>
    <property type="evidence" value="ECO:0007669"/>
    <property type="project" value="InterPro"/>
</dbReference>
<dbReference type="RefSeq" id="WP_327795701.1">
    <property type="nucleotide sequence ID" value="NZ_JADQAZ010000004.1"/>
</dbReference>
<dbReference type="GO" id="GO:0008146">
    <property type="term" value="F:sulfotransferase activity"/>
    <property type="evidence" value="ECO:0007669"/>
    <property type="project" value="InterPro"/>
</dbReference>
<evidence type="ECO:0000313" key="9">
    <source>
        <dbReference type="EMBL" id="MBT0959469.1"/>
    </source>
</evidence>
<comment type="caution">
    <text evidence="9">The sequence shown here is derived from an EMBL/GenBank/DDBJ whole genome shotgun (WGS) entry which is preliminary data.</text>
</comment>
<evidence type="ECO:0000256" key="6">
    <source>
        <dbReference type="ARBA" id="ARBA00023136"/>
    </source>
</evidence>
<accession>A0AAP2CSD1</accession>
<evidence type="ECO:0000256" key="4">
    <source>
        <dbReference type="ARBA" id="ARBA00022989"/>
    </source>
</evidence>
<comment type="subcellular location">
    <subcellularLocation>
        <location evidence="1">Golgi apparatus membrane</location>
        <topology evidence="1">Single-pass type II membrane protein</topology>
    </subcellularLocation>
</comment>
<keyword evidence="10" id="KW-1185">Reference proteome</keyword>
<protein>
    <submittedName>
        <fullName evidence="9">Sulfotransferase family 2 domain-containing protein</fullName>
    </submittedName>
</protein>
<keyword evidence="7" id="KW-0325">Glycoprotein</keyword>
<dbReference type="AlphaFoldDB" id="A0AAP2CSD1"/>
<dbReference type="EMBL" id="JADQAZ010000004">
    <property type="protein sequence ID" value="MBT0959469.1"/>
    <property type="molecule type" value="Genomic_DNA"/>
</dbReference>
<dbReference type="SUPFAM" id="SSF52540">
    <property type="entry name" value="P-loop containing nucleoside triphosphate hydrolases"/>
    <property type="match status" value="1"/>
</dbReference>
<evidence type="ECO:0000256" key="7">
    <source>
        <dbReference type="ARBA" id="ARBA00023180"/>
    </source>
</evidence>
<evidence type="ECO:0000256" key="3">
    <source>
        <dbReference type="ARBA" id="ARBA00022692"/>
    </source>
</evidence>
<evidence type="ECO:0000256" key="1">
    <source>
        <dbReference type="ARBA" id="ARBA00004323"/>
    </source>
</evidence>
<keyword evidence="3" id="KW-0812">Transmembrane</keyword>
<dbReference type="InterPro" id="IPR018011">
    <property type="entry name" value="Carb_sulfotrans_8-10"/>
</dbReference>
<dbReference type="GO" id="GO:0016020">
    <property type="term" value="C:membrane"/>
    <property type="evidence" value="ECO:0007669"/>
    <property type="project" value="InterPro"/>
</dbReference>
<dbReference type="Pfam" id="PF03567">
    <property type="entry name" value="Sulfotransfer_2"/>
    <property type="match status" value="1"/>
</dbReference>
<evidence type="ECO:0000256" key="5">
    <source>
        <dbReference type="ARBA" id="ARBA00023034"/>
    </source>
</evidence>